<dbReference type="KEGG" id="clup:CLUP02_11812"/>
<name>A0A9Q8T140_9PEZI</name>
<evidence type="ECO:0008006" key="5">
    <source>
        <dbReference type="Google" id="ProtNLM"/>
    </source>
</evidence>
<sequence length="116" mass="13000">MTLFKFPSSKCFQRFPFLSALYLCSLLTLPCRSLDQVTTATNMSEALRLFALSKMRGSRFCATQHFNCSTVRCRRGKAEAIEARQSATKSTPKRTDVRRGLMHGGPSSWEAGLELT</sequence>
<reference evidence="3" key="1">
    <citation type="journal article" date="2021" name="Mol. Plant Microbe Interact.">
        <title>Complete Genome Sequence of the Plant-Pathogenic Fungus Colletotrichum lupini.</title>
        <authorList>
            <person name="Baroncelli R."/>
            <person name="Pensec F."/>
            <person name="Da Lio D."/>
            <person name="Boufleur T."/>
            <person name="Vicente I."/>
            <person name="Sarrocco S."/>
            <person name="Picot A."/>
            <person name="Baraldi E."/>
            <person name="Sukno S."/>
            <person name="Thon M."/>
            <person name="Le Floch G."/>
        </authorList>
    </citation>
    <scope>NUCLEOTIDE SEQUENCE</scope>
    <source>
        <strain evidence="3">IMI 504893</strain>
    </source>
</reference>
<evidence type="ECO:0000313" key="3">
    <source>
        <dbReference type="EMBL" id="UQC86312.1"/>
    </source>
</evidence>
<evidence type="ECO:0000313" key="4">
    <source>
        <dbReference type="Proteomes" id="UP000830671"/>
    </source>
</evidence>
<organism evidence="3 4">
    <name type="scientific">Colletotrichum lupini</name>
    <dbReference type="NCBI Taxonomy" id="145971"/>
    <lineage>
        <taxon>Eukaryota</taxon>
        <taxon>Fungi</taxon>
        <taxon>Dikarya</taxon>
        <taxon>Ascomycota</taxon>
        <taxon>Pezizomycotina</taxon>
        <taxon>Sordariomycetes</taxon>
        <taxon>Hypocreomycetidae</taxon>
        <taxon>Glomerellales</taxon>
        <taxon>Glomerellaceae</taxon>
        <taxon>Colletotrichum</taxon>
        <taxon>Colletotrichum acutatum species complex</taxon>
    </lineage>
</organism>
<dbReference type="Proteomes" id="UP000830671">
    <property type="component" value="Chromosome 6"/>
</dbReference>
<keyword evidence="2" id="KW-0732">Signal</keyword>
<gene>
    <name evidence="3" type="ORF">CLUP02_11812</name>
</gene>
<dbReference type="RefSeq" id="XP_049147924.1">
    <property type="nucleotide sequence ID" value="XM_049290779.1"/>
</dbReference>
<accession>A0A9Q8T140</accession>
<evidence type="ECO:0000256" key="1">
    <source>
        <dbReference type="SAM" id="MobiDB-lite"/>
    </source>
</evidence>
<proteinExistence type="predicted"/>
<protein>
    <recommendedName>
        <fullName evidence="5">Secreted protein</fullName>
    </recommendedName>
</protein>
<dbReference type="GeneID" id="73345789"/>
<feature type="region of interest" description="Disordered" evidence="1">
    <location>
        <begin position="82"/>
        <end position="116"/>
    </location>
</feature>
<feature type="chain" id="PRO_5040459608" description="Secreted protein" evidence="2">
    <location>
        <begin position="34"/>
        <end position="116"/>
    </location>
</feature>
<feature type="signal peptide" evidence="2">
    <location>
        <begin position="1"/>
        <end position="33"/>
    </location>
</feature>
<dbReference type="AlphaFoldDB" id="A0A9Q8T140"/>
<dbReference type="EMBL" id="CP019478">
    <property type="protein sequence ID" value="UQC86312.1"/>
    <property type="molecule type" value="Genomic_DNA"/>
</dbReference>
<evidence type="ECO:0000256" key="2">
    <source>
        <dbReference type="SAM" id="SignalP"/>
    </source>
</evidence>
<keyword evidence="4" id="KW-1185">Reference proteome</keyword>